<organism evidence="3 4">
    <name type="scientific">Chrysochloris asiatica</name>
    <name type="common">Cape golden mole</name>
    <dbReference type="NCBI Taxonomy" id="185453"/>
    <lineage>
        <taxon>Eukaryota</taxon>
        <taxon>Metazoa</taxon>
        <taxon>Chordata</taxon>
        <taxon>Craniata</taxon>
        <taxon>Vertebrata</taxon>
        <taxon>Euteleostomi</taxon>
        <taxon>Mammalia</taxon>
        <taxon>Eutheria</taxon>
        <taxon>Afrotheria</taxon>
        <taxon>Chrysochloridae</taxon>
        <taxon>Chrysochlorinae</taxon>
        <taxon>Chrysochloris</taxon>
    </lineage>
</organism>
<dbReference type="GO" id="GO:0005929">
    <property type="term" value="C:cilium"/>
    <property type="evidence" value="ECO:0007669"/>
    <property type="project" value="TreeGrafter"/>
</dbReference>
<gene>
    <name evidence="4" type="primary">IFT74</name>
</gene>
<evidence type="ECO:0000256" key="2">
    <source>
        <dbReference type="SAM" id="MobiDB-lite"/>
    </source>
</evidence>
<dbReference type="GeneID" id="102839323"/>
<dbReference type="InterPro" id="IPR029602">
    <property type="entry name" value="IFT74"/>
</dbReference>
<dbReference type="CTD" id="80173"/>
<dbReference type="GO" id="GO:0030992">
    <property type="term" value="C:intraciliary transport particle B"/>
    <property type="evidence" value="ECO:0007669"/>
    <property type="project" value="InterPro"/>
</dbReference>
<feature type="coiled-coil region" evidence="1">
    <location>
        <begin position="97"/>
        <end position="270"/>
    </location>
</feature>
<dbReference type="GO" id="GO:0035735">
    <property type="term" value="P:intraciliary transport involved in cilium assembly"/>
    <property type="evidence" value="ECO:0007669"/>
    <property type="project" value="TreeGrafter"/>
</dbReference>
<evidence type="ECO:0000313" key="4">
    <source>
        <dbReference type="RefSeq" id="XP_006863072.1"/>
    </source>
</evidence>
<name>A0A9B0WQ29_CHRAS</name>
<dbReference type="PANTHER" id="PTHR31432:SF0">
    <property type="entry name" value="INTRAFLAGELLAR TRANSPORT PROTEIN 74 HOMOLOG"/>
    <property type="match status" value="1"/>
</dbReference>
<dbReference type="GO" id="GO:0048487">
    <property type="term" value="F:beta-tubulin binding"/>
    <property type="evidence" value="ECO:0007669"/>
    <property type="project" value="InterPro"/>
</dbReference>
<dbReference type="Proteomes" id="UP000504623">
    <property type="component" value="Unplaced"/>
</dbReference>
<dbReference type="OrthoDB" id="444379at2759"/>
<feature type="coiled-coil region" evidence="1">
    <location>
        <begin position="304"/>
        <end position="331"/>
    </location>
</feature>
<feature type="compositionally biased region" description="Gly residues" evidence="2">
    <location>
        <begin position="49"/>
        <end position="58"/>
    </location>
</feature>
<evidence type="ECO:0000256" key="1">
    <source>
        <dbReference type="SAM" id="Coils"/>
    </source>
</evidence>
<sequence length="600" mass="69201">MASNHKPSAARPISRGIGLTGRPPSGIRPPSGNIRVATGMPPGTARPGSRGGPIGTGGVLSSQIKVADRPVTQQGLSGMKTGMKGPQRQILDKSYYLGLLRSKISELTTEINKLQKEIEMYNQENSVYLSYEKRAETLAIEIKEFQGQLADYNMLVDKLNTNTEMEEVMNDYNMLKAQNDRETQSMDIIFTERQAKEKQISHVEEEIEQEKQAADGIIKNMSPEKQAKYTEMKTANEKLLQELDALQQQLDSLNMKKEGLEAEIAHSQVKQEAVLLHEKLDELESHRDQMIAEDKSMGSPMEERERLLKQVKEDNQEIASMERQFRNICEKVDIQWSPGLLKLTVYFVSFLGEMNQKYKELKKREENMDSFIETFEETKNQELERKVQVETSIVALLEHCSRNINRMKQISSITNHELKMMQDDLSFKSTEMKKSQSTARNLTSDSQRLQLDLQKMELLESKMTEEQHSLKSKIRQMTIDLETYNDLPALKSSGEEKKKKLHQERTVLSTRRNAFKKIMEKLNTDYETLKTQLQENETHSQLTNLERKWQHHEQNNFVMKEFIAAKSQESDYRPIMKNVSKQIAEYNKTIVDALHNTSRN</sequence>
<protein>
    <submittedName>
        <fullName evidence="4">Intraflagellar transport protein 74 homolog</fullName>
    </submittedName>
</protein>
<dbReference type="RefSeq" id="XP_006863072.1">
    <property type="nucleotide sequence ID" value="XM_006863010.1"/>
</dbReference>
<feature type="compositionally biased region" description="Low complexity" evidence="2">
    <location>
        <begin position="21"/>
        <end position="32"/>
    </location>
</feature>
<feature type="coiled-coil region" evidence="1">
    <location>
        <begin position="512"/>
        <end position="539"/>
    </location>
</feature>
<proteinExistence type="predicted"/>
<accession>A0A9B0WQ29</accession>
<keyword evidence="3" id="KW-1185">Reference proteome</keyword>
<reference evidence="4" key="1">
    <citation type="submission" date="2025-08" db="UniProtKB">
        <authorList>
            <consortium name="RefSeq"/>
        </authorList>
    </citation>
    <scope>IDENTIFICATION</scope>
    <source>
        <tissue evidence="4">Spleen</tissue>
    </source>
</reference>
<evidence type="ECO:0000313" key="3">
    <source>
        <dbReference type="Proteomes" id="UP000504623"/>
    </source>
</evidence>
<feature type="region of interest" description="Disordered" evidence="2">
    <location>
        <begin position="1"/>
        <end position="63"/>
    </location>
</feature>
<dbReference type="PANTHER" id="PTHR31432">
    <property type="entry name" value="INTRAFLAGELLAR TRANSPORT PROTEIN 74 HOMOLOG"/>
    <property type="match status" value="1"/>
</dbReference>
<keyword evidence="1" id="KW-0175">Coiled coil</keyword>
<dbReference type="AlphaFoldDB" id="A0A9B0WQ29"/>